<keyword evidence="3" id="KW-1185">Reference proteome</keyword>
<comment type="caution">
    <text evidence="2">The sequence shown here is derived from an EMBL/GenBank/DDBJ whole genome shotgun (WGS) entry which is preliminary data.</text>
</comment>
<protein>
    <submittedName>
        <fullName evidence="2">Uncharacterized protein</fullName>
    </submittedName>
</protein>
<feature type="transmembrane region" description="Helical" evidence="1">
    <location>
        <begin position="28"/>
        <end position="47"/>
    </location>
</feature>
<keyword evidence="1" id="KW-0812">Transmembrane</keyword>
<dbReference type="OrthoDB" id="10251809at2759"/>
<reference evidence="2 3" key="1">
    <citation type="submission" date="2018-06" db="EMBL/GenBank/DDBJ databases">
        <title>Comparative genomics reveals the genomic features of Rhizophagus irregularis, R. cerebriforme, R. diaphanum and Gigaspora rosea, and their symbiotic lifestyle signature.</title>
        <authorList>
            <person name="Morin E."/>
            <person name="San Clemente H."/>
            <person name="Chen E.C.H."/>
            <person name="De La Providencia I."/>
            <person name="Hainaut M."/>
            <person name="Kuo A."/>
            <person name="Kohler A."/>
            <person name="Murat C."/>
            <person name="Tang N."/>
            <person name="Roy S."/>
            <person name="Loubradou J."/>
            <person name="Henrissat B."/>
            <person name="Grigoriev I.V."/>
            <person name="Corradi N."/>
            <person name="Roux C."/>
            <person name="Martin F.M."/>
        </authorList>
    </citation>
    <scope>NUCLEOTIDE SEQUENCE [LARGE SCALE GENOMIC DNA]</scope>
    <source>
        <strain evidence="2 3">DAOM 194757</strain>
    </source>
</reference>
<accession>A0A397VLM2</accession>
<evidence type="ECO:0000256" key="1">
    <source>
        <dbReference type="SAM" id="Phobius"/>
    </source>
</evidence>
<keyword evidence="1" id="KW-1133">Transmembrane helix</keyword>
<keyword evidence="1" id="KW-0472">Membrane</keyword>
<organism evidence="2 3">
    <name type="scientific">Gigaspora rosea</name>
    <dbReference type="NCBI Taxonomy" id="44941"/>
    <lineage>
        <taxon>Eukaryota</taxon>
        <taxon>Fungi</taxon>
        <taxon>Fungi incertae sedis</taxon>
        <taxon>Mucoromycota</taxon>
        <taxon>Glomeromycotina</taxon>
        <taxon>Glomeromycetes</taxon>
        <taxon>Diversisporales</taxon>
        <taxon>Gigasporaceae</taxon>
        <taxon>Gigaspora</taxon>
    </lineage>
</organism>
<evidence type="ECO:0000313" key="2">
    <source>
        <dbReference type="EMBL" id="RIB23374.1"/>
    </source>
</evidence>
<dbReference type="EMBL" id="QKWP01000265">
    <property type="protein sequence ID" value="RIB23374.1"/>
    <property type="molecule type" value="Genomic_DNA"/>
</dbReference>
<dbReference type="AlphaFoldDB" id="A0A397VLM2"/>
<gene>
    <name evidence="2" type="ORF">C2G38_2171508</name>
</gene>
<sequence>MTWSNFPQSPLTELAGQLVSTGQIKIKLFLLVAITWLGIVFSSIYDITDTTMEQFKRLGTMKKLNTSSSNWTESSRLAVSGVQSYGSVLLNNTSIFYIGGSPGDTPNITL</sequence>
<dbReference type="Proteomes" id="UP000266673">
    <property type="component" value="Unassembled WGS sequence"/>
</dbReference>
<proteinExistence type="predicted"/>
<name>A0A397VLM2_9GLOM</name>
<evidence type="ECO:0000313" key="3">
    <source>
        <dbReference type="Proteomes" id="UP000266673"/>
    </source>
</evidence>